<sequence length="236" mass="26732">MTPQSAIEALNAHSDEAEALKMRGYPKVARPYLGVPAPVIETLCKEWRAACSLDERLAVCAALWDSNSFEGRIAAAKLLTQARIRPDDTEAWALIKSWVPEFDCWAITDAVSIAGQKRLVWNPERVEDLVPWVTSEHIWTRRAALVMTLPWTKQNTPKEAELAVRDQVLGWAAELASDHEPFIQKAIAWWLRELSKHDSPRVHDFLSQHGQKLKPFAQKEAARKLASQDYARLFNG</sequence>
<accession>A0A0U1NIP2</accession>
<dbReference type="EMBL" id="CVQV01000003">
    <property type="protein sequence ID" value="CRK74597.1"/>
    <property type="molecule type" value="Genomic_DNA"/>
</dbReference>
<dbReference type="Gene3D" id="1.25.10.90">
    <property type="match status" value="1"/>
</dbReference>
<organism evidence="1 2">
    <name type="scientific">Nereida ignava</name>
    <dbReference type="NCBI Taxonomy" id="282199"/>
    <lineage>
        <taxon>Bacteria</taxon>
        <taxon>Pseudomonadati</taxon>
        <taxon>Pseudomonadota</taxon>
        <taxon>Alphaproteobacteria</taxon>
        <taxon>Rhodobacterales</taxon>
        <taxon>Roseobacteraceae</taxon>
        <taxon>Nereida</taxon>
    </lineage>
</organism>
<dbReference type="InterPro" id="IPR016024">
    <property type="entry name" value="ARM-type_fold"/>
</dbReference>
<dbReference type="STRING" id="282199.GCA_001049735_00632"/>
<evidence type="ECO:0000313" key="1">
    <source>
        <dbReference type="EMBL" id="CRK74597.1"/>
    </source>
</evidence>
<proteinExistence type="predicted"/>
<dbReference type="CDD" id="cd06561">
    <property type="entry name" value="AlkD_like"/>
    <property type="match status" value="1"/>
</dbReference>
<dbReference type="Proteomes" id="UP000048949">
    <property type="component" value="Unassembled WGS sequence"/>
</dbReference>
<evidence type="ECO:0000313" key="2">
    <source>
        <dbReference type="Proteomes" id="UP000048949"/>
    </source>
</evidence>
<keyword evidence="2" id="KW-1185">Reference proteome</keyword>
<name>A0A0U1NIP2_9RHOB</name>
<dbReference type="SUPFAM" id="SSF48371">
    <property type="entry name" value="ARM repeat"/>
    <property type="match status" value="1"/>
</dbReference>
<dbReference type="AlphaFoldDB" id="A0A0U1NIP2"/>
<dbReference type="Pfam" id="PF08713">
    <property type="entry name" value="DNA_alkylation"/>
    <property type="match status" value="1"/>
</dbReference>
<dbReference type="PANTHER" id="PTHR34070:SF1">
    <property type="entry name" value="DNA ALKYLATION REPAIR PROTEIN"/>
    <property type="match status" value="1"/>
</dbReference>
<gene>
    <name evidence="1" type="ORF">NIG5292_00632</name>
</gene>
<protein>
    <submittedName>
        <fullName evidence="1">DNA alkylation repair enzyme</fullName>
    </submittedName>
</protein>
<reference evidence="1 2" key="1">
    <citation type="submission" date="2015-04" db="EMBL/GenBank/DDBJ databases">
        <authorList>
            <person name="Syromyatnikov M.Y."/>
            <person name="Popov V.N."/>
        </authorList>
    </citation>
    <scope>NUCLEOTIDE SEQUENCE [LARGE SCALE GENOMIC DNA]</scope>
    <source>
        <strain evidence="1 2">CECT 5292</strain>
    </source>
</reference>
<dbReference type="InterPro" id="IPR014825">
    <property type="entry name" value="DNA_alkylation"/>
</dbReference>
<dbReference type="PANTHER" id="PTHR34070">
    <property type="entry name" value="ARMADILLO-TYPE FOLD"/>
    <property type="match status" value="1"/>
</dbReference>
<dbReference type="RefSeq" id="WP_048597912.1">
    <property type="nucleotide sequence ID" value="NZ_CVPC01000003.1"/>
</dbReference>
<dbReference type="OrthoDB" id="9775346at2"/>